<keyword evidence="7" id="KW-1048">Host nucleus</keyword>
<evidence type="ECO:0000256" key="10">
    <source>
        <dbReference type="ARBA" id="ARBA00022804"/>
    </source>
</evidence>
<comment type="subcellular location">
    <subcellularLocation>
        <location evidence="1">Host nucleus</location>
    </subcellularLocation>
    <subcellularLocation>
        <location evidence="2">Virion</location>
    </subcellularLocation>
</comment>
<dbReference type="GeneID" id="24248407"/>
<evidence type="ECO:0000256" key="5">
    <source>
        <dbReference type="ARBA" id="ARBA00022524"/>
    </source>
</evidence>
<dbReference type="RefSeq" id="YP_009134741.1">
    <property type="nucleotide sequence ID" value="NC_026945.1"/>
</dbReference>
<dbReference type="GO" id="GO:0075732">
    <property type="term" value="P:viral penetration into host nucleus"/>
    <property type="evidence" value="ECO:0007669"/>
    <property type="project" value="UniProtKB-KW"/>
</dbReference>
<keyword evidence="12" id="KW-1164">Virus endocytosis by host</keyword>
<dbReference type="GO" id="GO:0075509">
    <property type="term" value="P:endocytosis involved in viral entry into host cell"/>
    <property type="evidence" value="ECO:0007669"/>
    <property type="project" value="UniProtKB-KW"/>
</dbReference>
<comment type="similarity">
    <text evidence="3">Belongs to the circoviridae capsid protein family.</text>
</comment>
<name>A0A0E3UQB7_9CIRC</name>
<evidence type="ECO:0000256" key="14">
    <source>
        <dbReference type="ARBA" id="ARBA00023296"/>
    </source>
</evidence>
<evidence type="ECO:0000256" key="13">
    <source>
        <dbReference type="ARBA" id="ARBA00023125"/>
    </source>
</evidence>
<dbReference type="Gene3D" id="2.60.120.950">
    <property type="entry name" value="Circovirus capsid protein"/>
    <property type="match status" value="1"/>
</dbReference>
<keyword evidence="5" id="KW-1163">Viral penetration into host nucleus</keyword>
<sequence length="244" mass="29392">MEPLPYQARARQWRRRRHFRHRRRHWRRRRRLPANRRGHRTNRIYRLRLVRQYQQILTKAEKTTNMTFGTDGVTILLKDFIMDERVLPFEDYRIRLAKVEATPRNEDWAHWQGMGHTVPIQDSHLGDFFKKTKLQTDPLANWDGARKFNLRKGFKRLFRPKPQLSITDTDAANTPAAMWLNNPRSAWIPLRRRGETTYQTSGTRVNHYGLAFSFPEPTPNDYVYQMKVTIYVEFRQMSLTHLES</sequence>
<keyword evidence="8" id="KW-0945">Host-virus interaction</keyword>
<organism evidence="16 17">
    <name type="scientific">Zebra finch circovirus</name>
    <dbReference type="NCBI Taxonomy" id="1642515"/>
    <lineage>
        <taxon>Viruses</taxon>
        <taxon>Monodnaviria</taxon>
        <taxon>Shotokuvirae</taxon>
        <taxon>Cressdnaviricota</taxon>
        <taxon>Arfiviricetes</taxon>
        <taxon>Cirlivirales</taxon>
        <taxon>Circoviridae</taxon>
        <taxon>Circovirus</taxon>
        <taxon>Circovirus zebrafinch</taxon>
    </lineage>
</organism>
<proteinExistence type="inferred from homology"/>
<evidence type="ECO:0000256" key="4">
    <source>
        <dbReference type="ARBA" id="ARBA00022431"/>
    </source>
</evidence>
<dbReference type="GO" id="GO:0019062">
    <property type="term" value="P:virion attachment to host cell"/>
    <property type="evidence" value="ECO:0007669"/>
    <property type="project" value="UniProtKB-KW"/>
</dbReference>
<dbReference type="GO" id="GO:0019069">
    <property type="term" value="P:viral capsid assembly"/>
    <property type="evidence" value="ECO:0007669"/>
    <property type="project" value="InterPro"/>
</dbReference>
<protein>
    <submittedName>
        <fullName evidence="16">Capsid protein</fullName>
    </submittedName>
</protein>
<evidence type="ECO:0000256" key="9">
    <source>
        <dbReference type="ARBA" id="ARBA00022595"/>
    </source>
</evidence>
<keyword evidence="13" id="KW-0238">DNA-binding</keyword>
<reference evidence="16 17" key="1">
    <citation type="journal article" date="2015" name="Genome Announc.">
        <title>Complete genome sequence of a novel circovirus from zebra finch.</title>
        <authorList>
            <person name="Rinder M."/>
            <person name="Schmitz A."/>
            <person name="Peschel A."/>
            <person name="Korbel R."/>
        </authorList>
    </citation>
    <scope>NUCLEOTIDE SEQUENCE [LARGE SCALE GENOMIC DNA]</scope>
    <source>
        <strain evidence="16">8454V25-1</strain>
    </source>
</reference>
<keyword evidence="4" id="KW-1140">T=1 icosahedral capsid protein</keyword>
<accession>A0A0E3UQB7</accession>
<evidence type="ECO:0000256" key="8">
    <source>
        <dbReference type="ARBA" id="ARBA00022581"/>
    </source>
</evidence>
<dbReference type="InterPro" id="IPR038652">
    <property type="entry name" value="Circovirus_capsid_sf"/>
</dbReference>
<evidence type="ECO:0000256" key="3">
    <source>
        <dbReference type="ARBA" id="ARBA00010301"/>
    </source>
</evidence>
<dbReference type="Proteomes" id="UP000148361">
    <property type="component" value="Segment"/>
</dbReference>
<keyword evidence="6" id="KW-0167">Capsid protein</keyword>
<evidence type="ECO:0000313" key="16">
    <source>
        <dbReference type="EMBL" id="AKC88563.1"/>
    </source>
</evidence>
<evidence type="ECO:0000256" key="6">
    <source>
        <dbReference type="ARBA" id="ARBA00022561"/>
    </source>
</evidence>
<keyword evidence="17" id="KW-1185">Reference proteome</keyword>
<dbReference type="InterPro" id="IPR003383">
    <property type="entry name" value="Circovirus_capsid"/>
</dbReference>
<dbReference type="GO" id="GO:0042025">
    <property type="term" value="C:host cell nucleus"/>
    <property type="evidence" value="ECO:0007669"/>
    <property type="project" value="UniProtKB-SubCell"/>
</dbReference>
<dbReference type="GO" id="GO:0043657">
    <property type="term" value="C:host cell"/>
    <property type="evidence" value="ECO:0007669"/>
    <property type="project" value="GOC"/>
</dbReference>
<evidence type="ECO:0000256" key="1">
    <source>
        <dbReference type="ARBA" id="ARBA00004147"/>
    </source>
</evidence>
<dbReference type="OrthoDB" id="7660at10239"/>
<evidence type="ECO:0000256" key="12">
    <source>
        <dbReference type="ARBA" id="ARBA00022890"/>
    </source>
</evidence>
<keyword evidence="10" id="KW-1161">Viral attachment to host cell</keyword>
<evidence type="ECO:0000256" key="7">
    <source>
        <dbReference type="ARBA" id="ARBA00022562"/>
    </source>
</evidence>
<dbReference type="EMBL" id="KP793918">
    <property type="protein sequence ID" value="AKC88563.1"/>
    <property type="molecule type" value="Genomic_DNA"/>
</dbReference>
<dbReference type="Pfam" id="PF02443">
    <property type="entry name" value="Circo_capsid"/>
    <property type="match status" value="1"/>
</dbReference>
<evidence type="ECO:0000256" key="11">
    <source>
        <dbReference type="ARBA" id="ARBA00022844"/>
    </source>
</evidence>
<dbReference type="KEGG" id="vg:24248407"/>
<keyword evidence="14" id="KW-1160">Virus entry into host cell</keyword>
<comment type="subunit">
    <text evidence="15">Homomultimer. Assembles in the nucleus, presumably in an immature form, then migrates to the cytoplasm once assembled as mature virion. Interacts with Rep; this interaction relocates Rep into the nucleus.</text>
</comment>
<keyword evidence="11" id="KW-0946">Virion</keyword>
<dbReference type="GO" id="GO:0003677">
    <property type="term" value="F:DNA binding"/>
    <property type="evidence" value="ECO:0007669"/>
    <property type="project" value="UniProtKB-KW"/>
</dbReference>
<dbReference type="GO" id="GO:0039615">
    <property type="term" value="C:T=1 icosahedral viral capsid"/>
    <property type="evidence" value="ECO:0007669"/>
    <property type="project" value="UniProtKB-KW"/>
</dbReference>
<evidence type="ECO:0000256" key="15">
    <source>
        <dbReference type="ARBA" id="ARBA00046863"/>
    </source>
</evidence>
<evidence type="ECO:0000313" key="17">
    <source>
        <dbReference type="Proteomes" id="UP000148361"/>
    </source>
</evidence>
<gene>
    <name evidence="16" type="primary">cap</name>
</gene>
<evidence type="ECO:0000256" key="2">
    <source>
        <dbReference type="ARBA" id="ARBA00004328"/>
    </source>
</evidence>
<keyword evidence="9" id="KW-1162">Viral penetration into host cytoplasm</keyword>